<feature type="binding site" evidence="5">
    <location>
        <position position="101"/>
    </location>
    <ligand>
        <name>Zn(2+)</name>
        <dbReference type="ChEBI" id="CHEBI:29105"/>
    </ligand>
</feature>
<keyword evidence="2 5" id="KW-0862">Zinc</keyword>
<evidence type="ECO:0000256" key="2">
    <source>
        <dbReference type="ARBA" id="ARBA00022833"/>
    </source>
</evidence>
<evidence type="ECO:0000256" key="3">
    <source>
        <dbReference type="ARBA" id="ARBA00029741"/>
    </source>
</evidence>
<dbReference type="PANTHER" id="PTHR42742">
    <property type="entry name" value="TRANSCRIPTIONAL REPRESSOR MPRA"/>
    <property type="match status" value="1"/>
</dbReference>
<keyword evidence="9" id="KW-0413">Isomerase</keyword>
<keyword evidence="1 5" id="KW-0479">Metal-binding</keyword>
<dbReference type="CDD" id="cd07010">
    <property type="entry name" value="cupin_PMI_type_I_N_bac"/>
    <property type="match status" value="1"/>
</dbReference>
<dbReference type="SUPFAM" id="SSF51182">
    <property type="entry name" value="RmlC-like cupins"/>
    <property type="match status" value="1"/>
</dbReference>
<comment type="cofactor">
    <cofactor evidence="5">
        <name>Zn(2+)</name>
        <dbReference type="ChEBI" id="CHEBI:29105"/>
    </cofactor>
    <text evidence="5">Binds 1 zinc ion per subunit.</text>
</comment>
<dbReference type="InterPro" id="IPR049071">
    <property type="entry name" value="MPI_cupin_dom"/>
</dbReference>
<dbReference type="AlphaFoldDB" id="A0A2A6EDP7"/>
<evidence type="ECO:0000313" key="9">
    <source>
        <dbReference type="EMBL" id="PDP58746.1"/>
    </source>
</evidence>
<evidence type="ECO:0000259" key="7">
    <source>
        <dbReference type="Pfam" id="PF20511"/>
    </source>
</evidence>
<dbReference type="EMBL" id="NSLY01000037">
    <property type="protein sequence ID" value="PDP58746.1"/>
    <property type="molecule type" value="Genomic_DNA"/>
</dbReference>
<dbReference type="InterPro" id="IPR051804">
    <property type="entry name" value="Carb_Metab_Reg_Kinase/Isom"/>
</dbReference>
<evidence type="ECO:0000256" key="6">
    <source>
        <dbReference type="PIRSR" id="PIRSR036894-2"/>
    </source>
</evidence>
<dbReference type="Gene3D" id="2.60.120.10">
    <property type="entry name" value="Jelly Rolls"/>
    <property type="match status" value="2"/>
</dbReference>
<sequence>MEIIKFRPILKQVLWGGNKIISFKQLDADMEQVGESWEVSGVKDNESIVANGEYEGMKLNDLVALLKGDLVGKENYERFGNEFPLLIKFIDASKQLSIQVHPNDEQAKAKGLKRGKTEMWYVMESAPDATLLSGLKRAITPEEYKAMVENDTITDALCEYRVGEGDVFYLPAGRIHSIGTGTFLAEIQETSDVTYRIYDFKRKDKDGNYRQLHTEAAAECIDYSVESDYRTKYEPRKNEGVELAQCAHFTTSVYDLNESMLLDYSELDSFVVLIALSGECTLSTGDTETQLRAGETVLLPATTQTLSVSGTVKFLETFV</sequence>
<feature type="binding site" evidence="5">
    <location>
        <position position="118"/>
    </location>
    <ligand>
        <name>Zn(2+)</name>
        <dbReference type="ChEBI" id="CHEBI:29105"/>
    </ligand>
</feature>
<dbReference type="Pfam" id="PF21621">
    <property type="entry name" value="MPI_cupin_dom"/>
    <property type="match status" value="1"/>
</dbReference>
<protein>
    <recommendedName>
        <fullName evidence="3">Phosphohexomutase</fullName>
    </recommendedName>
    <alternativeName>
        <fullName evidence="4">Phosphomannose isomerase</fullName>
    </alternativeName>
</protein>
<dbReference type="Proteomes" id="UP000219058">
    <property type="component" value="Unassembled WGS sequence"/>
</dbReference>
<accession>A0A2A6EDP7</accession>
<dbReference type="GO" id="GO:0008270">
    <property type="term" value="F:zinc ion binding"/>
    <property type="evidence" value="ECO:0007669"/>
    <property type="project" value="InterPro"/>
</dbReference>
<dbReference type="GO" id="GO:0005975">
    <property type="term" value="P:carbohydrate metabolic process"/>
    <property type="evidence" value="ECO:0007669"/>
    <property type="project" value="InterPro"/>
</dbReference>
<evidence type="ECO:0000256" key="1">
    <source>
        <dbReference type="ARBA" id="ARBA00022723"/>
    </source>
</evidence>
<comment type="caution">
    <text evidence="9">The sequence shown here is derived from an EMBL/GenBank/DDBJ whole genome shotgun (WGS) entry which is preliminary data.</text>
</comment>
<dbReference type="PANTHER" id="PTHR42742:SF3">
    <property type="entry name" value="FRUCTOKINASE"/>
    <property type="match status" value="1"/>
</dbReference>
<dbReference type="InterPro" id="IPR011051">
    <property type="entry name" value="RmlC_Cupin_sf"/>
</dbReference>
<evidence type="ECO:0000313" key="10">
    <source>
        <dbReference type="Proteomes" id="UP000219058"/>
    </source>
</evidence>
<evidence type="ECO:0000256" key="4">
    <source>
        <dbReference type="ARBA" id="ARBA00030762"/>
    </source>
</evidence>
<reference evidence="9 10" key="1">
    <citation type="submission" date="2017-09" db="EMBL/GenBank/DDBJ databases">
        <title>Phase variable restriction modification systems are present in the genome sequences of periodontal pathogens Prevotella intermedia, Tannerella forsythia and Porphyromonas gingivalis.</title>
        <authorList>
            <person name="Haigh R.D."/>
            <person name="Crawford L."/>
            <person name="Ralph J."/>
            <person name="Wanford J."/>
            <person name="Vartoukian S.R."/>
            <person name="Hijazib K."/>
            <person name="Wade W."/>
            <person name="Oggioni M.R."/>
        </authorList>
    </citation>
    <scope>NUCLEOTIDE SEQUENCE [LARGE SCALE GENOMIC DNA]</scope>
    <source>
        <strain evidence="9 10">WW2834</strain>
    </source>
</reference>
<evidence type="ECO:0000256" key="5">
    <source>
        <dbReference type="PIRSR" id="PIRSR036894-1"/>
    </source>
</evidence>
<dbReference type="InterPro" id="IPR014710">
    <property type="entry name" value="RmlC-like_jellyroll"/>
</dbReference>
<feature type="domain" description="Mannose-6-phosphate isomerase cupin" evidence="8">
    <location>
        <begin position="244"/>
        <end position="315"/>
    </location>
</feature>
<feature type="domain" description="Phosphomannose isomerase type I catalytic" evidence="7">
    <location>
        <begin position="5"/>
        <end position="110"/>
    </location>
</feature>
<dbReference type="RefSeq" id="WP_097551057.1">
    <property type="nucleotide sequence ID" value="NZ_NSLY01000037.1"/>
</dbReference>
<dbReference type="InterPro" id="IPR046457">
    <property type="entry name" value="PMI_typeI_cat"/>
</dbReference>
<name>A0A2A6EDP7_PREIN</name>
<feature type="binding site" evidence="5">
    <location>
        <position position="176"/>
    </location>
    <ligand>
        <name>Zn(2+)</name>
        <dbReference type="ChEBI" id="CHEBI:29105"/>
    </ligand>
</feature>
<dbReference type="InterPro" id="IPR014628">
    <property type="entry name" value="Man6P_isomerase_Firm_short"/>
</dbReference>
<organism evidence="9 10">
    <name type="scientific">Prevotella intermedia</name>
    <dbReference type="NCBI Taxonomy" id="28131"/>
    <lineage>
        <taxon>Bacteria</taxon>
        <taxon>Pseudomonadati</taxon>
        <taxon>Bacteroidota</taxon>
        <taxon>Bacteroidia</taxon>
        <taxon>Bacteroidales</taxon>
        <taxon>Prevotellaceae</taxon>
        <taxon>Prevotella</taxon>
    </lineage>
</organism>
<feature type="active site" evidence="6">
    <location>
        <position position="196"/>
    </location>
</feature>
<dbReference type="Pfam" id="PF20511">
    <property type="entry name" value="PMI_typeI_cat"/>
    <property type="match status" value="1"/>
</dbReference>
<dbReference type="PIRSF" id="PIRSF036894">
    <property type="entry name" value="PMI_Firm_short"/>
    <property type="match status" value="1"/>
</dbReference>
<gene>
    <name evidence="9" type="ORF">CLI71_10775</name>
</gene>
<evidence type="ECO:0000259" key="8">
    <source>
        <dbReference type="Pfam" id="PF21621"/>
    </source>
</evidence>
<proteinExistence type="predicted"/>
<dbReference type="GO" id="GO:0004476">
    <property type="term" value="F:mannose-6-phosphate isomerase activity"/>
    <property type="evidence" value="ECO:0007669"/>
    <property type="project" value="InterPro"/>
</dbReference>